<keyword evidence="2" id="KW-1133">Transmembrane helix</keyword>
<feature type="transmembrane region" description="Helical" evidence="2">
    <location>
        <begin position="125"/>
        <end position="143"/>
    </location>
</feature>
<sequence length="156" mass="17058">MHRLPLLLCLLLPLAALAEEPGAEPTPSALSNPEPGALPDNAPSNEADAVQEADERIRALESRLADSEQQRQALAAQLAAPPAVADNSQDEARITRLTQENQRLKLQLREAQANQPARLLSEQQTWYVAGAGTALLAFLLGMLGRGRRRSRREWIN</sequence>
<keyword evidence="2" id="KW-0812">Transmembrane</keyword>
<evidence type="ECO:0000256" key="1">
    <source>
        <dbReference type="SAM" id="MobiDB-lite"/>
    </source>
</evidence>
<proteinExistence type="predicted"/>
<keyword evidence="3" id="KW-0732">Signal</keyword>
<dbReference type="EMBL" id="JACHLI010000008">
    <property type="protein sequence ID" value="MBB4863714.1"/>
    <property type="molecule type" value="Genomic_DNA"/>
</dbReference>
<gene>
    <name evidence="4" type="ORF">HNP46_002566</name>
</gene>
<reference evidence="4 5" key="1">
    <citation type="submission" date="2020-08" db="EMBL/GenBank/DDBJ databases">
        <title>Functional genomics of gut bacteria from endangered species of beetles.</title>
        <authorList>
            <person name="Carlos-Shanley C."/>
        </authorList>
    </citation>
    <scope>NUCLEOTIDE SEQUENCE [LARGE SCALE GENOMIC DNA]</scope>
    <source>
        <strain evidence="4 5">S00179</strain>
    </source>
</reference>
<feature type="signal peptide" evidence="3">
    <location>
        <begin position="1"/>
        <end position="18"/>
    </location>
</feature>
<accession>A0A7W7KJ45</accession>
<evidence type="ECO:0000313" key="4">
    <source>
        <dbReference type="EMBL" id="MBB4863714.1"/>
    </source>
</evidence>
<organism evidence="4 5">
    <name type="scientific">Pseudomonas nitroreducens</name>
    <dbReference type="NCBI Taxonomy" id="46680"/>
    <lineage>
        <taxon>Bacteria</taxon>
        <taxon>Pseudomonadati</taxon>
        <taxon>Pseudomonadota</taxon>
        <taxon>Gammaproteobacteria</taxon>
        <taxon>Pseudomonadales</taxon>
        <taxon>Pseudomonadaceae</taxon>
        <taxon>Pseudomonas</taxon>
    </lineage>
</organism>
<dbReference type="AlphaFoldDB" id="A0A7W7KJ45"/>
<evidence type="ECO:0000256" key="2">
    <source>
        <dbReference type="SAM" id="Phobius"/>
    </source>
</evidence>
<name>A0A7W7KJ45_PSENT</name>
<feature type="chain" id="PRO_5030646657" evidence="3">
    <location>
        <begin position="19"/>
        <end position="156"/>
    </location>
</feature>
<comment type="caution">
    <text evidence="4">The sequence shown here is derived from an EMBL/GenBank/DDBJ whole genome shotgun (WGS) entry which is preliminary data.</text>
</comment>
<protein>
    <submittedName>
        <fullName evidence="4">Putative coiled-coil protein SlyX</fullName>
    </submittedName>
</protein>
<evidence type="ECO:0000313" key="5">
    <source>
        <dbReference type="Proteomes" id="UP000566995"/>
    </source>
</evidence>
<dbReference type="Proteomes" id="UP000566995">
    <property type="component" value="Unassembled WGS sequence"/>
</dbReference>
<keyword evidence="2" id="KW-0472">Membrane</keyword>
<evidence type="ECO:0000256" key="3">
    <source>
        <dbReference type="SAM" id="SignalP"/>
    </source>
</evidence>
<dbReference type="RefSeq" id="WP_184589361.1">
    <property type="nucleotide sequence ID" value="NZ_JACHLI010000008.1"/>
</dbReference>
<feature type="region of interest" description="Disordered" evidence="1">
    <location>
        <begin position="21"/>
        <end position="53"/>
    </location>
</feature>